<gene>
    <name evidence="1" type="ORF">Calla_1414</name>
</gene>
<dbReference type="KEGG" id="clc:Calla_1414"/>
<organism evidence="1 2">
    <name type="scientific">Caldicellulosiruptor acetigenus 6A</name>
    <dbReference type="NCBI Taxonomy" id="632516"/>
    <lineage>
        <taxon>Bacteria</taxon>
        <taxon>Bacillati</taxon>
        <taxon>Bacillota</taxon>
        <taxon>Bacillota incertae sedis</taxon>
        <taxon>Caldicellulosiruptorales</taxon>
        <taxon>Caldicellulosiruptoraceae</taxon>
        <taxon>Caldicellulosiruptor</taxon>
    </lineage>
</organism>
<name>G2PYI2_9FIRM</name>
<evidence type="ECO:0000313" key="1">
    <source>
        <dbReference type="EMBL" id="AEM74032.1"/>
    </source>
</evidence>
<protein>
    <submittedName>
        <fullName evidence="1">Uncharacterized protein</fullName>
    </submittedName>
</protein>
<dbReference type="Proteomes" id="UP000009257">
    <property type="component" value="Chromosome"/>
</dbReference>
<dbReference type="AlphaFoldDB" id="G2PYI2"/>
<dbReference type="HOGENOM" id="CLU_3388593_0_0_9"/>
<dbReference type="EMBL" id="CP003001">
    <property type="protein sequence ID" value="AEM74032.1"/>
    <property type="molecule type" value="Genomic_DNA"/>
</dbReference>
<evidence type="ECO:0000313" key="2">
    <source>
        <dbReference type="Proteomes" id="UP000009257"/>
    </source>
</evidence>
<proteinExistence type="predicted"/>
<accession>G2PYI2</accession>
<sequence length="32" mass="3972">MPRMILISIEICIYPFANKIDYMQIGWYTRKY</sequence>
<reference evidence="1 2" key="1">
    <citation type="submission" date="2011-08" db="EMBL/GenBank/DDBJ databases">
        <title>Complete sequence of Caldicellulosiruptor lactoaceticus 6A.</title>
        <authorList>
            <consortium name="US DOE Joint Genome Institute"/>
            <person name="Lucas S."/>
            <person name="Han J."/>
            <person name="Lapidus A."/>
            <person name="Cheng J.-F."/>
            <person name="Goodwin L."/>
            <person name="Pitluck S."/>
            <person name="Peters L."/>
            <person name="Davenport K."/>
            <person name="Detter J.C."/>
            <person name="Han C."/>
            <person name="Tapia R."/>
            <person name="Land M."/>
            <person name="Hauser L."/>
            <person name="Kyrpides N."/>
            <person name="Ivanova N."/>
            <person name="Ovchinnikova G."/>
            <person name="Pagani I."/>
            <person name="Blumer-Schuette S.E."/>
            <person name="Kelly R.M."/>
            <person name="Woyke T."/>
        </authorList>
    </citation>
    <scope>NUCLEOTIDE SEQUENCE [LARGE SCALE GENOMIC DNA]</scope>
    <source>
        <strain evidence="1 2">6A</strain>
    </source>
</reference>